<dbReference type="AlphaFoldDB" id="A0A8S9R891"/>
<gene>
    <name evidence="1" type="ORF">F2Q69_00012690</name>
</gene>
<proteinExistence type="predicted"/>
<name>A0A8S9R891_BRACR</name>
<dbReference type="Proteomes" id="UP000712600">
    <property type="component" value="Unassembled WGS sequence"/>
</dbReference>
<comment type="caution">
    <text evidence="1">The sequence shown here is derived from an EMBL/GenBank/DDBJ whole genome shotgun (WGS) entry which is preliminary data.</text>
</comment>
<protein>
    <submittedName>
        <fullName evidence="1">Uncharacterized protein</fullName>
    </submittedName>
</protein>
<organism evidence="1 2">
    <name type="scientific">Brassica cretica</name>
    <name type="common">Mustard</name>
    <dbReference type="NCBI Taxonomy" id="69181"/>
    <lineage>
        <taxon>Eukaryota</taxon>
        <taxon>Viridiplantae</taxon>
        <taxon>Streptophyta</taxon>
        <taxon>Embryophyta</taxon>
        <taxon>Tracheophyta</taxon>
        <taxon>Spermatophyta</taxon>
        <taxon>Magnoliopsida</taxon>
        <taxon>eudicotyledons</taxon>
        <taxon>Gunneridae</taxon>
        <taxon>Pentapetalae</taxon>
        <taxon>rosids</taxon>
        <taxon>malvids</taxon>
        <taxon>Brassicales</taxon>
        <taxon>Brassicaceae</taxon>
        <taxon>Brassiceae</taxon>
        <taxon>Brassica</taxon>
    </lineage>
</organism>
<dbReference type="EMBL" id="QGKX02000996">
    <property type="protein sequence ID" value="KAF3559840.1"/>
    <property type="molecule type" value="Genomic_DNA"/>
</dbReference>
<evidence type="ECO:0000313" key="1">
    <source>
        <dbReference type="EMBL" id="KAF3559840.1"/>
    </source>
</evidence>
<reference evidence="1" key="1">
    <citation type="submission" date="2019-12" db="EMBL/GenBank/DDBJ databases">
        <title>Genome sequencing and annotation of Brassica cretica.</title>
        <authorList>
            <person name="Studholme D.J."/>
            <person name="Sarris P."/>
        </authorList>
    </citation>
    <scope>NUCLEOTIDE SEQUENCE</scope>
    <source>
        <strain evidence="1">PFS-109/04</strain>
        <tissue evidence="1">Leaf</tissue>
    </source>
</reference>
<accession>A0A8S9R891</accession>
<sequence length="108" mass="12116">MGSCPSPFLAFVTSSFRRKSKTRGLRWDRTLEFSTLLALDSSMIEQRSSLKLCMRSVVCDFCLSLFLKSFDSSGTPFSLGRLLECSCQSRTSLSSSSFEEELGRARMT</sequence>
<evidence type="ECO:0000313" key="2">
    <source>
        <dbReference type="Proteomes" id="UP000712600"/>
    </source>
</evidence>